<feature type="region of interest" description="Disordered" evidence="8">
    <location>
        <begin position="33"/>
        <end position="68"/>
    </location>
</feature>
<dbReference type="GO" id="GO:0003684">
    <property type="term" value="F:damaged DNA binding"/>
    <property type="evidence" value="ECO:0007669"/>
    <property type="project" value="InterPro"/>
</dbReference>
<evidence type="ECO:0000259" key="9">
    <source>
        <dbReference type="SMART" id="SM01030"/>
    </source>
</evidence>
<dbReference type="Gene3D" id="3.90.260.10">
    <property type="entry name" value="Transglutaminase-like"/>
    <property type="match status" value="2"/>
</dbReference>
<reference evidence="12" key="1">
    <citation type="journal article" date="2023" name="bioRxiv">
        <title>Scaffold-level genome assemblies of two parasitoid biocontrol wasps reveal the parthenogenesis mechanism and an associated novel virus.</title>
        <authorList>
            <person name="Inwood S."/>
            <person name="Skelly J."/>
            <person name="Guhlin J."/>
            <person name="Harrop T."/>
            <person name="Goldson S."/>
            <person name="Dearden P."/>
        </authorList>
    </citation>
    <scope>NUCLEOTIDE SEQUENCE</scope>
    <source>
        <strain evidence="12">Irish</strain>
        <tissue evidence="12">Whole body</tissue>
    </source>
</reference>
<dbReference type="FunFam" id="3.30.70.2460:FF:000001">
    <property type="entry name" value="DNA repair protein Rad4 family"/>
    <property type="match status" value="1"/>
</dbReference>
<feature type="region of interest" description="Disordered" evidence="8">
    <location>
        <begin position="478"/>
        <end position="518"/>
    </location>
</feature>
<feature type="coiled-coil region" evidence="7">
    <location>
        <begin position="80"/>
        <end position="136"/>
    </location>
</feature>
<keyword evidence="7" id="KW-0175">Coiled coil</keyword>
<sequence length="992" mass="114698">MNNNDDTSSDSSIDNHFQLPDKINFNSSFFKTSNKQKSNINNKTNKITSKNYNCNEQESNSDDTDDDFIEEDKVSSAALLAEVMKNLEKLEKSHATLINNETNTPQSPLPSTSGQISHHEIKYNSLSNEINDLLLQGETDLGSTSFQSFNDDNDDDTDNNNRSNYSVPEEGVVITLPDNKLTFNRRKTRGVNLIEELRKKLNRRLRLNQIFVHKVGILCWLAHSFHLNKQINDPELMSMALSLIPQKCCPKNRVDLKYLEQFTKWFKTIIKIDLNRVSKKKINKKNNNENDSIISITKNVLIKGLMNKKVNNYRELVLLYICALRAIGINSRLIVSFYPPELKPNYNNLFQSQNLKNEDETKINKIYDRTKRKRKSLIIENESKNKKKLKIVNDYENKGIDNDELKPINIIPKNSKQALNIAMNDAKNRATEIISLKYMKDKNIKKKFDHNVRKKVLIDDENEIESPVQVMHIRSQIASSKNPEEKPLVKHFKGLNSSGEFENEKKDKAENKVNNPEYVRQLRSRNILYKNPKKDFVNNIETGSSSSITERNNKDDDDDDDDVDYSAKDKKIKKKCTKIKKNNNSSRNNSKSMHDETIDRRVLSSDEEIETGNQKNILNDGYYYLWAEVYVESEENWICVNVPDDKIHCVSNIYKKLPTPVLYIIAFNSIGKIKDVTRRYCNNWLTVTRKQRVDEKWLNDTLSPWKEAQTAISIAEDESLLQREMEQPLPKSISECKGHPLYALARHLLKFEALYPPDCVPLGHLKNGDAIYSRHCVHTLRSRETWLKQARVVKPAQEPYKIVKAMPKYDKLSGKTIKDLPLELFGHWQTMVYVPPEAKNGKVPRNEYGNVDLFKKCMLPKGTVHIDLPGLFRVAKKLNIDCVAAVVGFNFGGRGAMPMTQGYVVCEEFEDILREAWEEEQAKVAARAKEKRDKRIWGNWRKLIRGLFIREKIIAKYSSQGNEDDNNNDDDDDNDNIDKEKSTKGDKKIFKK</sequence>
<dbReference type="PANTHER" id="PTHR12135:SF0">
    <property type="entry name" value="DNA REPAIR PROTEIN COMPLEMENTING XP-C CELLS"/>
    <property type="match status" value="1"/>
</dbReference>
<dbReference type="InterPro" id="IPR018327">
    <property type="entry name" value="BHD_2"/>
</dbReference>
<evidence type="ECO:0000256" key="2">
    <source>
        <dbReference type="ARBA" id="ARBA00009525"/>
    </source>
</evidence>
<dbReference type="Pfam" id="PF10403">
    <property type="entry name" value="BHD_1"/>
    <property type="match status" value="1"/>
</dbReference>
<reference evidence="12" key="2">
    <citation type="submission" date="2023-03" db="EMBL/GenBank/DDBJ databases">
        <authorList>
            <person name="Inwood S.N."/>
            <person name="Skelly J.G."/>
            <person name="Guhlin J."/>
            <person name="Harrop T.W.R."/>
            <person name="Goldson S.G."/>
            <person name="Dearden P.K."/>
        </authorList>
    </citation>
    <scope>NUCLEOTIDE SEQUENCE</scope>
    <source>
        <strain evidence="12">Irish</strain>
        <tissue evidence="12">Whole body</tissue>
    </source>
</reference>
<evidence type="ECO:0000256" key="1">
    <source>
        <dbReference type="ARBA" id="ARBA00004123"/>
    </source>
</evidence>
<feature type="region of interest" description="Disordered" evidence="8">
    <location>
        <begin position="959"/>
        <end position="992"/>
    </location>
</feature>
<dbReference type="InterPro" id="IPR004583">
    <property type="entry name" value="DNA_repair_Rad4"/>
</dbReference>
<keyword evidence="5" id="KW-0234">DNA repair</keyword>
<comment type="caution">
    <text evidence="12">The sequence shown here is derived from an EMBL/GenBank/DDBJ whole genome shotgun (WGS) entry which is preliminary data.</text>
</comment>
<dbReference type="SMART" id="SM01031">
    <property type="entry name" value="BHD_2"/>
    <property type="match status" value="1"/>
</dbReference>
<evidence type="ECO:0000256" key="8">
    <source>
        <dbReference type="SAM" id="MobiDB-lite"/>
    </source>
</evidence>
<dbReference type="InterPro" id="IPR018326">
    <property type="entry name" value="Rad4_beta-hairpin_dom1"/>
</dbReference>
<dbReference type="InterPro" id="IPR018026">
    <property type="entry name" value="DNA_repair_Rad4-like"/>
</dbReference>
<dbReference type="GO" id="GO:0000111">
    <property type="term" value="C:nucleotide-excision repair factor 2 complex"/>
    <property type="evidence" value="ECO:0007669"/>
    <property type="project" value="TreeGrafter"/>
</dbReference>
<feature type="domain" description="Rad4 beta-hairpin" evidence="9">
    <location>
        <begin position="725"/>
        <end position="778"/>
    </location>
</feature>
<dbReference type="SMART" id="SM01032">
    <property type="entry name" value="BHD_3"/>
    <property type="match status" value="1"/>
</dbReference>
<dbReference type="InterPro" id="IPR036985">
    <property type="entry name" value="Transglutaminase-like_sf"/>
</dbReference>
<feature type="compositionally biased region" description="Basic and acidic residues" evidence="8">
    <location>
        <begin position="592"/>
        <end position="604"/>
    </location>
</feature>
<dbReference type="GO" id="GO:0003697">
    <property type="term" value="F:single-stranded DNA binding"/>
    <property type="evidence" value="ECO:0007669"/>
    <property type="project" value="TreeGrafter"/>
</dbReference>
<dbReference type="AlphaFoldDB" id="A0AA39C941"/>
<dbReference type="InterPro" id="IPR018325">
    <property type="entry name" value="Rad4/PNGase_transGLS-fold"/>
</dbReference>
<feature type="compositionally biased region" description="Basic and acidic residues" evidence="8">
    <location>
        <begin position="502"/>
        <end position="511"/>
    </location>
</feature>
<feature type="domain" description="Rad4 beta-hairpin" evidence="11">
    <location>
        <begin position="843"/>
        <end position="917"/>
    </location>
</feature>
<evidence type="ECO:0000256" key="4">
    <source>
        <dbReference type="ARBA" id="ARBA00023125"/>
    </source>
</evidence>
<evidence type="ECO:0000313" key="12">
    <source>
        <dbReference type="EMBL" id="KAK0159874.1"/>
    </source>
</evidence>
<dbReference type="NCBIfam" id="TIGR00605">
    <property type="entry name" value="rad4"/>
    <property type="match status" value="1"/>
</dbReference>
<dbReference type="Gene3D" id="3.30.70.2460">
    <property type="entry name" value="Rad4, beta-hairpin domain BHD3"/>
    <property type="match status" value="1"/>
</dbReference>
<dbReference type="Pfam" id="PF03835">
    <property type="entry name" value="Rad4"/>
    <property type="match status" value="1"/>
</dbReference>
<dbReference type="Gene3D" id="2.20.20.110">
    <property type="entry name" value="Rad4, beta-hairpin domain BHD1"/>
    <property type="match status" value="1"/>
</dbReference>
<dbReference type="SMART" id="SM01030">
    <property type="entry name" value="BHD_1"/>
    <property type="match status" value="1"/>
</dbReference>
<keyword evidence="4" id="KW-0238">DNA-binding</keyword>
<accession>A0AA39C941</accession>
<dbReference type="SUPFAM" id="SSF54001">
    <property type="entry name" value="Cysteine proteinases"/>
    <property type="match status" value="1"/>
</dbReference>
<dbReference type="InterPro" id="IPR018328">
    <property type="entry name" value="Rad4_beta-hairpin_dom3"/>
</dbReference>
<keyword evidence="13" id="KW-1185">Reference proteome</keyword>
<feature type="compositionally biased region" description="Polar residues" evidence="8">
    <location>
        <begin position="539"/>
        <end position="550"/>
    </location>
</feature>
<feature type="region of interest" description="Disordered" evidence="8">
    <location>
        <begin position="144"/>
        <end position="165"/>
    </location>
</feature>
<dbReference type="Pfam" id="PF10404">
    <property type="entry name" value="BHD_2"/>
    <property type="match status" value="1"/>
</dbReference>
<dbReference type="GO" id="GO:0005737">
    <property type="term" value="C:cytoplasm"/>
    <property type="evidence" value="ECO:0007669"/>
    <property type="project" value="TreeGrafter"/>
</dbReference>
<proteinExistence type="inferred from homology"/>
<comment type="subcellular location">
    <subcellularLocation>
        <location evidence="1">Nucleus</location>
    </subcellularLocation>
</comment>
<feature type="compositionally biased region" description="Acidic residues" evidence="8">
    <location>
        <begin position="59"/>
        <end position="68"/>
    </location>
</feature>
<feature type="compositionally biased region" description="Low complexity" evidence="8">
    <location>
        <begin position="33"/>
        <end position="51"/>
    </location>
</feature>
<evidence type="ECO:0000313" key="13">
    <source>
        <dbReference type="Proteomes" id="UP001168990"/>
    </source>
</evidence>
<evidence type="ECO:0000256" key="3">
    <source>
        <dbReference type="ARBA" id="ARBA00022763"/>
    </source>
</evidence>
<dbReference type="Proteomes" id="UP001168990">
    <property type="component" value="Unassembled WGS sequence"/>
</dbReference>
<dbReference type="EMBL" id="JAQQBS010001423">
    <property type="protein sequence ID" value="KAK0159874.1"/>
    <property type="molecule type" value="Genomic_DNA"/>
</dbReference>
<feature type="region of interest" description="Disordered" evidence="8">
    <location>
        <begin position="577"/>
        <end position="604"/>
    </location>
</feature>
<feature type="compositionally biased region" description="Acidic residues" evidence="8">
    <location>
        <begin position="555"/>
        <end position="564"/>
    </location>
</feature>
<name>A0AA39C941_9HYME</name>
<feature type="compositionally biased region" description="Basic and acidic residues" evidence="8">
    <location>
        <begin position="976"/>
        <end position="992"/>
    </location>
</feature>
<dbReference type="GO" id="GO:0006298">
    <property type="term" value="P:mismatch repair"/>
    <property type="evidence" value="ECO:0007669"/>
    <property type="project" value="TreeGrafter"/>
</dbReference>
<dbReference type="GO" id="GO:0006289">
    <property type="term" value="P:nucleotide-excision repair"/>
    <property type="evidence" value="ECO:0007669"/>
    <property type="project" value="InterPro"/>
</dbReference>
<gene>
    <name evidence="12" type="ORF">PV328_007344</name>
</gene>
<comment type="similarity">
    <text evidence="2">Belongs to the XPC family.</text>
</comment>
<feature type="compositionally biased region" description="Low complexity" evidence="8">
    <location>
        <begin position="582"/>
        <end position="591"/>
    </location>
</feature>
<keyword evidence="6" id="KW-0539">Nucleus</keyword>
<evidence type="ECO:0000256" key="5">
    <source>
        <dbReference type="ARBA" id="ARBA00023204"/>
    </source>
</evidence>
<dbReference type="InterPro" id="IPR038765">
    <property type="entry name" value="Papain-like_cys_pep_sf"/>
</dbReference>
<dbReference type="PANTHER" id="PTHR12135">
    <property type="entry name" value="DNA REPAIR PROTEIN XP-C / RAD4"/>
    <property type="match status" value="1"/>
</dbReference>
<dbReference type="InterPro" id="IPR042488">
    <property type="entry name" value="Rad4_BHD3_sf"/>
</dbReference>
<evidence type="ECO:0000256" key="7">
    <source>
        <dbReference type="SAM" id="Coils"/>
    </source>
</evidence>
<evidence type="ECO:0000259" key="10">
    <source>
        <dbReference type="SMART" id="SM01031"/>
    </source>
</evidence>
<dbReference type="Pfam" id="PF10405">
    <property type="entry name" value="BHD_3"/>
    <property type="match status" value="1"/>
</dbReference>
<feature type="region of interest" description="Disordered" evidence="8">
    <location>
        <begin position="536"/>
        <end position="565"/>
    </location>
</feature>
<feature type="domain" description="Rad4 beta-hairpin" evidence="10">
    <location>
        <begin position="780"/>
        <end position="836"/>
    </location>
</feature>
<protein>
    <submittedName>
        <fullName evidence="12">Uncharacterized protein</fullName>
    </submittedName>
</protein>
<evidence type="ECO:0000256" key="6">
    <source>
        <dbReference type="ARBA" id="ARBA00023242"/>
    </source>
</evidence>
<feature type="compositionally biased region" description="Acidic residues" evidence="8">
    <location>
        <begin position="962"/>
        <end position="975"/>
    </location>
</feature>
<dbReference type="GO" id="GO:0071942">
    <property type="term" value="C:XPC complex"/>
    <property type="evidence" value="ECO:0007669"/>
    <property type="project" value="TreeGrafter"/>
</dbReference>
<keyword evidence="3" id="KW-0227">DNA damage</keyword>
<organism evidence="12 13">
    <name type="scientific">Microctonus aethiopoides</name>
    <dbReference type="NCBI Taxonomy" id="144406"/>
    <lineage>
        <taxon>Eukaryota</taxon>
        <taxon>Metazoa</taxon>
        <taxon>Ecdysozoa</taxon>
        <taxon>Arthropoda</taxon>
        <taxon>Hexapoda</taxon>
        <taxon>Insecta</taxon>
        <taxon>Pterygota</taxon>
        <taxon>Neoptera</taxon>
        <taxon>Endopterygota</taxon>
        <taxon>Hymenoptera</taxon>
        <taxon>Apocrita</taxon>
        <taxon>Ichneumonoidea</taxon>
        <taxon>Braconidae</taxon>
        <taxon>Euphorinae</taxon>
        <taxon>Microctonus</taxon>
    </lineage>
</organism>
<evidence type="ECO:0000259" key="11">
    <source>
        <dbReference type="SMART" id="SM01032"/>
    </source>
</evidence>